<dbReference type="GO" id="GO:0102571">
    <property type="term" value="F:[protein]-3-O-(N-acetyl-D-glucosaminyl)-L-serine/L-threonine O-N-acetyl-alpha-D-glucosaminase activity"/>
    <property type="evidence" value="ECO:0007669"/>
    <property type="project" value="UniProtKB-EC"/>
</dbReference>
<keyword evidence="10" id="KW-1185">Reference proteome</keyword>
<feature type="non-terminal residue" evidence="9">
    <location>
        <position position="413"/>
    </location>
</feature>
<dbReference type="Gene3D" id="3.20.20.80">
    <property type="entry name" value="Glycosidases"/>
    <property type="match status" value="1"/>
</dbReference>
<evidence type="ECO:0000256" key="4">
    <source>
        <dbReference type="ARBA" id="ARBA00050933"/>
    </source>
</evidence>
<evidence type="ECO:0000259" key="8">
    <source>
        <dbReference type="PROSITE" id="PS52009"/>
    </source>
</evidence>
<dbReference type="EC" id="3.2.1.169" evidence="6"/>
<dbReference type="PANTHER" id="PTHR13170:SF16">
    <property type="entry name" value="PROTEIN O-GLCNACASE"/>
    <property type="match status" value="1"/>
</dbReference>
<dbReference type="InterPro" id="IPR017853">
    <property type="entry name" value="GH"/>
</dbReference>
<comment type="catalytic activity">
    <reaction evidence="5">
        <text>3-O-(N-acetyl-beta-D-glucosaminyl)-L-threonyl-[protein] + H2O = L-threonyl-[protein] + N-acetyl-D-glucosamine</text>
        <dbReference type="Rhea" id="RHEA:48892"/>
        <dbReference type="Rhea" id="RHEA-COMP:11060"/>
        <dbReference type="Rhea" id="RHEA-COMP:12252"/>
        <dbReference type="ChEBI" id="CHEBI:15377"/>
        <dbReference type="ChEBI" id="CHEBI:30013"/>
        <dbReference type="ChEBI" id="CHEBI:90840"/>
        <dbReference type="ChEBI" id="CHEBI:506227"/>
        <dbReference type="EC" id="3.2.1.169"/>
    </reaction>
</comment>
<evidence type="ECO:0000256" key="6">
    <source>
        <dbReference type="ARBA" id="ARBA00066938"/>
    </source>
</evidence>
<protein>
    <recommendedName>
        <fullName evidence="6">protein O-GlcNAcase</fullName>
        <ecNumber evidence="6">3.2.1.169</ecNumber>
    </recommendedName>
    <alternativeName>
        <fullName evidence="3">Beta-N-acetylhexosaminidase</fullName>
    </alternativeName>
    <alternativeName>
        <fullName evidence="7">Beta-hexosaminidase</fullName>
    </alternativeName>
</protein>
<dbReference type="Proteomes" id="UP001626550">
    <property type="component" value="Unassembled WGS sequence"/>
</dbReference>
<comment type="catalytic activity">
    <reaction evidence="4">
        <text>3-O-(N-acetyl-beta-D-glucosaminyl)-L-seryl-[protein] + H2O = N-acetyl-D-glucosamine + L-seryl-[protein]</text>
        <dbReference type="Rhea" id="RHEA:48876"/>
        <dbReference type="Rhea" id="RHEA-COMP:9863"/>
        <dbReference type="Rhea" id="RHEA-COMP:12251"/>
        <dbReference type="ChEBI" id="CHEBI:15377"/>
        <dbReference type="ChEBI" id="CHEBI:29999"/>
        <dbReference type="ChEBI" id="CHEBI:90838"/>
        <dbReference type="ChEBI" id="CHEBI:506227"/>
        <dbReference type="EC" id="3.2.1.169"/>
    </reaction>
</comment>
<dbReference type="PROSITE" id="PS52009">
    <property type="entry name" value="GH84"/>
    <property type="match status" value="1"/>
</dbReference>
<dbReference type="GO" id="GO:0015929">
    <property type="term" value="F:hexosaminidase activity"/>
    <property type="evidence" value="ECO:0007669"/>
    <property type="project" value="UniProtKB-ARBA"/>
</dbReference>
<gene>
    <name evidence="9" type="primary">MGEA5_1</name>
    <name evidence="9" type="ORF">Ciccas_012994</name>
</gene>
<dbReference type="PANTHER" id="PTHR13170">
    <property type="entry name" value="O-GLCNACASE"/>
    <property type="match status" value="1"/>
</dbReference>
<dbReference type="GO" id="GO:1901135">
    <property type="term" value="P:carbohydrate derivative metabolic process"/>
    <property type="evidence" value="ECO:0007669"/>
    <property type="project" value="UniProtKB-ARBA"/>
</dbReference>
<feature type="domain" description="GH84" evidence="8">
    <location>
        <begin position="1"/>
        <end position="254"/>
    </location>
</feature>
<keyword evidence="1" id="KW-0378">Hydrolase</keyword>
<dbReference type="InterPro" id="IPR011496">
    <property type="entry name" value="O-GlcNAcase_cat"/>
</dbReference>
<dbReference type="InterPro" id="IPR051822">
    <property type="entry name" value="Glycosyl_Hydrolase_84"/>
</dbReference>
<dbReference type="FunFam" id="3.20.20.80:FF:000009">
    <property type="entry name" value="O-GlcNAcase BT_4395"/>
    <property type="match status" value="1"/>
</dbReference>
<evidence type="ECO:0000313" key="9">
    <source>
        <dbReference type="EMBL" id="KAL3308473.1"/>
    </source>
</evidence>
<dbReference type="Pfam" id="PF07555">
    <property type="entry name" value="NAGidase"/>
    <property type="match status" value="1"/>
</dbReference>
<evidence type="ECO:0000256" key="2">
    <source>
        <dbReference type="ARBA" id="ARBA00023295"/>
    </source>
</evidence>
<proteinExistence type="predicted"/>
<evidence type="ECO:0000256" key="5">
    <source>
        <dbReference type="ARBA" id="ARBA00052136"/>
    </source>
</evidence>
<accession>A0ABD2PN40</accession>
<dbReference type="Gene3D" id="1.20.58.240">
    <property type="entry name" value="STAT, domain 1"/>
    <property type="match status" value="1"/>
</dbReference>
<evidence type="ECO:0000256" key="3">
    <source>
        <dbReference type="ARBA" id="ARBA00030512"/>
    </source>
</evidence>
<dbReference type="AlphaFoldDB" id="A0ABD2PN40"/>
<evidence type="ECO:0000256" key="7">
    <source>
        <dbReference type="ARBA" id="ARBA00076634"/>
    </source>
</evidence>
<keyword evidence="2" id="KW-0326">Glycosidase</keyword>
<evidence type="ECO:0000313" key="10">
    <source>
        <dbReference type="Proteomes" id="UP001626550"/>
    </source>
</evidence>
<dbReference type="SUPFAM" id="SSF51445">
    <property type="entry name" value="(Trans)glycosidases"/>
    <property type="match status" value="1"/>
</dbReference>
<evidence type="ECO:0000256" key="1">
    <source>
        <dbReference type="ARBA" id="ARBA00022801"/>
    </source>
</evidence>
<comment type="caution">
    <text evidence="9">The sequence shown here is derived from an EMBL/GenBank/DDBJ whole genome shotgun (WGS) entry which is preliminary data.</text>
</comment>
<dbReference type="EMBL" id="JBJKFK010005176">
    <property type="protein sequence ID" value="KAL3308473.1"/>
    <property type="molecule type" value="Genomic_DNA"/>
</dbReference>
<reference evidence="9 10" key="1">
    <citation type="submission" date="2024-11" db="EMBL/GenBank/DDBJ databases">
        <title>Adaptive evolution of stress response genes in parasites aligns with host niche diversity.</title>
        <authorList>
            <person name="Hahn C."/>
            <person name="Resl P."/>
        </authorList>
    </citation>
    <scope>NUCLEOTIDE SEQUENCE [LARGE SCALE GENOMIC DNA]</scope>
    <source>
        <strain evidence="9">EGGRZ-B1_66</strain>
        <tissue evidence="9">Body</tissue>
    </source>
</reference>
<name>A0ABD2PN40_9PLAT</name>
<organism evidence="9 10">
    <name type="scientific">Cichlidogyrus casuarinus</name>
    <dbReference type="NCBI Taxonomy" id="1844966"/>
    <lineage>
        <taxon>Eukaryota</taxon>
        <taxon>Metazoa</taxon>
        <taxon>Spiralia</taxon>
        <taxon>Lophotrochozoa</taxon>
        <taxon>Platyhelminthes</taxon>
        <taxon>Monogenea</taxon>
        <taxon>Monopisthocotylea</taxon>
        <taxon>Dactylogyridea</taxon>
        <taxon>Ancyrocephalidae</taxon>
        <taxon>Cichlidogyrus</taxon>
    </lineage>
</organism>
<sequence length="413" mass="47206">MQILGLNSYLYAPKDDLKHRNHWRVPYNEEEEASLRELIAASKEHNVLFIFAISPGLDMVFSSAEDELKLKNKLSQIQSLGCTAFALLFDDIETRLCLQDFQMFATAASAQATITNAIYEHLEKPEIFMFCPTEYCETRAVPTVPNSDYLTTLGSKLIPEIIVMWTGPLVISKTIPSLSIRDLNRLLRREVAIWDNLHANDYDQRRLFLGPYSGRPLALKRRKLLRGILINPNCEFEANYVAMHTLAQWTRHADDKHTKLISCELDMKDVSDEEMFKHSVEINQALISEALAKNQDVATLILLPTYSPRESLINALKDWLALMYKEHLIDKSSAEPMDTDSKPSLEMQVEALDNLDIELSDLEIFADFFYLPFEHGPSALRLLELGFWLRENAYYANGTTGPLFHQSLVDNSL</sequence>